<dbReference type="Proteomes" id="UP000229317">
    <property type="component" value="Unassembled WGS sequence"/>
</dbReference>
<keyword evidence="1" id="KW-1133">Transmembrane helix</keyword>
<keyword evidence="1" id="KW-0812">Transmembrane</keyword>
<dbReference type="AlphaFoldDB" id="A0A2H0KUJ5"/>
<dbReference type="EMBL" id="PCVO01000054">
    <property type="protein sequence ID" value="PIQ74975.1"/>
    <property type="molecule type" value="Genomic_DNA"/>
</dbReference>
<feature type="transmembrane region" description="Helical" evidence="1">
    <location>
        <begin position="5"/>
        <end position="24"/>
    </location>
</feature>
<accession>A0A2H0KUJ5</accession>
<proteinExistence type="predicted"/>
<organism evidence="2 3">
    <name type="scientific">Candidatus Portnoybacteria bacterium CG11_big_fil_rev_8_21_14_0_20_40_15</name>
    <dbReference type="NCBI Taxonomy" id="1974817"/>
    <lineage>
        <taxon>Bacteria</taxon>
        <taxon>Candidatus Portnoyibacteriota</taxon>
    </lineage>
</organism>
<protein>
    <submittedName>
        <fullName evidence="2">Uncharacterized protein</fullName>
    </submittedName>
</protein>
<name>A0A2H0KUJ5_9BACT</name>
<gene>
    <name evidence="2" type="ORF">COV84_03640</name>
</gene>
<evidence type="ECO:0000313" key="2">
    <source>
        <dbReference type="EMBL" id="PIQ74975.1"/>
    </source>
</evidence>
<keyword evidence="1" id="KW-0472">Membrane</keyword>
<evidence type="ECO:0000313" key="3">
    <source>
        <dbReference type="Proteomes" id="UP000229317"/>
    </source>
</evidence>
<evidence type="ECO:0000256" key="1">
    <source>
        <dbReference type="SAM" id="Phobius"/>
    </source>
</evidence>
<comment type="caution">
    <text evidence="2">The sequence shown here is derived from an EMBL/GenBank/DDBJ whole genome shotgun (WGS) entry which is preliminary data.</text>
</comment>
<sequence length="335" mass="37482">MIKKIIFTISVLIVTAGGLYFLFLRQPANQQPPNNQINYKSGISADWKNYKNQQFGFEIFYAPQYPLNQGASQRFNVSEFFVGQGDNIVTISLPKNSYPGTNYYDGFLTVSAQLQSSEASCRQAQEEGNTQIINLSPYKTISGLEFFSGESNGAAAGTLAKNKIYHAFINNTCYEITLNLFEGNIGNYPAGAVSQIDEADVFSKIEAVMVTFKITGSPIAQTPQSEQTPEQFVKNYLDAYKNIAAKKNFAEIKSFLTVDALDFMQSENIPLETNYTQFDSYQVLSVQNLGNHWAANVKLYSNGEIIKKPDGNAITQIDIIKENNIFKAETWYFTQ</sequence>
<reference evidence="2 3" key="1">
    <citation type="submission" date="2017-09" db="EMBL/GenBank/DDBJ databases">
        <title>Depth-based differentiation of microbial function through sediment-hosted aquifers and enrichment of novel symbionts in the deep terrestrial subsurface.</title>
        <authorList>
            <person name="Probst A.J."/>
            <person name="Ladd B."/>
            <person name="Jarett J.K."/>
            <person name="Geller-Mcgrath D.E."/>
            <person name="Sieber C.M."/>
            <person name="Emerson J.B."/>
            <person name="Anantharaman K."/>
            <person name="Thomas B.C."/>
            <person name="Malmstrom R."/>
            <person name="Stieglmeier M."/>
            <person name="Klingl A."/>
            <person name="Woyke T."/>
            <person name="Ryan C.M."/>
            <person name="Banfield J.F."/>
        </authorList>
    </citation>
    <scope>NUCLEOTIDE SEQUENCE [LARGE SCALE GENOMIC DNA]</scope>
    <source>
        <strain evidence="2">CG11_big_fil_rev_8_21_14_0_20_40_15</strain>
    </source>
</reference>